<dbReference type="RefSeq" id="WP_144015705.1">
    <property type="nucleotide sequence ID" value="NZ_VJXW01000003.1"/>
</dbReference>
<keyword evidence="4" id="KW-0067">ATP-binding</keyword>
<dbReference type="Pfam" id="PF03288">
    <property type="entry name" value="Pox_D5"/>
    <property type="match status" value="1"/>
</dbReference>
<dbReference type="SMART" id="SM00885">
    <property type="entry name" value="D5_N"/>
    <property type="match status" value="1"/>
</dbReference>
<dbReference type="InterPro" id="IPR004968">
    <property type="entry name" value="DNA_primase/NTPase_C"/>
</dbReference>
<keyword evidence="3" id="KW-0347">Helicase</keyword>
<comment type="caution">
    <text evidence="7">The sequence shown here is derived from an EMBL/GenBank/DDBJ whole genome shotgun (WGS) entry which is preliminary data.</text>
</comment>
<dbReference type="Pfam" id="PF19263">
    <property type="entry name" value="DUF5906"/>
    <property type="match status" value="1"/>
</dbReference>
<dbReference type="InterPro" id="IPR014015">
    <property type="entry name" value="Helicase_SF3_DNA-vir"/>
</dbReference>
<keyword evidence="1" id="KW-0547">Nucleotide-binding</keyword>
<gene>
    <name evidence="7" type="ORF">FL857_03260</name>
</gene>
<name>A0A552VC09_9FIRM</name>
<dbReference type="Gene3D" id="3.40.50.300">
    <property type="entry name" value="P-loop containing nucleotide triphosphate hydrolases"/>
    <property type="match status" value="1"/>
</dbReference>
<sequence>MNQTYDELVSSITEDYLEKVDSDNLPSPTTIKRELLEEINSEIKTYNKGPEDPPGSGEFPTPKKGKEKYDILKALPPSEIGRILIAVHRVCRVAYGDASDEDNCLVGVYVTGGDKLGTYDTSEKAIRRLIRQYNRQISSRDIDEVYAFLKDEALVKKICRDRDLVAVNNGIYDYANKMLMDFDPELVFTTKSHVNFVDGAANPHITMPDGVDWDVESWMQSLSDDPDVQLLLWQTLGAIIRPNVHWHRSVWLYSKSGNNGKGTLCRLMRNLCGEDACASISITGFGNQYGLSALTRVSAVIVDENDTSAYLDKAAALKAVITGDPVLVDRKFKDPLNLVFHGFMVQCINALPRFKDKSDSAYRRLLLVPMEKCFEGCERKYIKDDYLGRQDVLEYVLYKLLATTDYYELVQPQACLDLLEEYKQFNDPIREFMAMVMDELKWDLVPWQFLYDLYARWFARNNSAGKPVGINPFRDEVRSLLDAYPEWSETQNAVYESGRMDVPEPLIADYDVRPWMSQTYTGNDIDKKCLPDTLGKRYRGLVRVLSDVSSSDDFSSEED</sequence>
<feature type="region of interest" description="Disordered" evidence="5">
    <location>
        <begin position="45"/>
        <end position="64"/>
    </location>
</feature>
<dbReference type="InterPro" id="IPR051620">
    <property type="entry name" value="ORF904-like_C"/>
</dbReference>
<dbReference type="SUPFAM" id="SSF52540">
    <property type="entry name" value="P-loop containing nucleoside triphosphate hydrolases"/>
    <property type="match status" value="1"/>
</dbReference>
<reference evidence="7 8" key="1">
    <citation type="submission" date="2019-07" db="EMBL/GenBank/DDBJ databases">
        <title>Criibacterium bergeronii gen. nov., sp. nov. isolated from human clinical samples.</title>
        <authorList>
            <person name="Maheux A.F."/>
            <person name="Boudreau D.K."/>
            <person name="Berube E."/>
            <person name="Brodeur S."/>
            <person name="Bernard K.A."/>
            <person name="Abed J.Y."/>
            <person name="Ducrey E."/>
            <person name="Guay E.F."/>
            <person name="Raymond F."/>
            <person name="Corbeil J."/>
            <person name="Domingo M.-C."/>
            <person name="Roy P.H."/>
            <person name="Boissinot M."/>
            <person name="Tocheva E.I."/>
            <person name="Omar R.F."/>
        </authorList>
    </citation>
    <scope>NUCLEOTIDE SEQUENCE [LARGE SCALE GENOMIC DNA]</scope>
    <source>
        <strain evidence="7 8">CCRI-24246</strain>
    </source>
</reference>
<dbReference type="NCBIfam" id="TIGR01613">
    <property type="entry name" value="primase_Cterm"/>
    <property type="match status" value="1"/>
</dbReference>
<organism evidence="7 8">
    <name type="scientific">Criibacterium bergeronii</name>
    <dbReference type="NCBI Taxonomy" id="1871336"/>
    <lineage>
        <taxon>Bacteria</taxon>
        <taxon>Bacillati</taxon>
        <taxon>Bacillota</taxon>
        <taxon>Clostridia</taxon>
        <taxon>Peptostreptococcales</taxon>
        <taxon>Filifactoraceae</taxon>
        <taxon>Criibacterium</taxon>
    </lineage>
</organism>
<dbReference type="GO" id="GO:0005524">
    <property type="term" value="F:ATP binding"/>
    <property type="evidence" value="ECO:0007669"/>
    <property type="project" value="UniProtKB-KW"/>
</dbReference>
<dbReference type="Proteomes" id="UP000319424">
    <property type="component" value="Unassembled WGS sequence"/>
</dbReference>
<dbReference type="InterPro" id="IPR006500">
    <property type="entry name" value="Helicase_put_C_phage/plasmid"/>
</dbReference>
<dbReference type="PANTHER" id="PTHR35372:SF2">
    <property type="entry name" value="SF3 HELICASE DOMAIN-CONTAINING PROTEIN"/>
    <property type="match status" value="1"/>
</dbReference>
<dbReference type="GO" id="GO:0016787">
    <property type="term" value="F:hydrolase activity"/>
    <property type="evidence" value="ECO:0007669"/>
    <property type="project" value="UniProtKB-KW"/>
</dbReference>
<evidence type="ECO:0000256" key="3">
    <source>
        <dbReference type="ARBA" id="ARBA00022806"/>
    </source>
</evidence>
<evidence type="ECO:0000256" key="4">
    <source>
        <dbReference type="ARBA" id="ARBA00022840"/>
    </source>
</evidence>
<evidence type="ECO:0000256" key="1">
    <source>
        <dbReference type="ARBA" id="ARBA00022741"/>
    </source>
</evidence>
<dbReference type="Pfam" id="PF08706">
    <property type="entry name" value="D5_N"/>
    <property type="match status" value="1"/>
</dbReference>
<dbReference type="InterPro" id="IPR027417">
    <property type="entry name" value="P-loop_NTPase"/>
</dbReference>
<dbReference type="GO" id="GO:0004386">
    <property type="term" value="F:helicase activity"/>
    <property type="evidence" value="ECO:0007669"/>
    <property type="project" value="UniProtKB-KW"/>
</dbReference>
<evidence type="ECO:0000259" key="6">
    <source>
        <dbReference type="PROSITE" id="PS51206"/>
    </source>
</evidence>
<dbReference type="InterPro" id="IPR014818">
    <property type="entry name" value="Phage/plasmid_primase_P4_C"/>
</dbReference>
<dbReference type="EMBL" id="VJXW01000003">
    <property type="protein sequence ID" value="TRW28024.1"/>
    <property type="molecule type" value="Genomic_DNA"/>
</dbReference>
<evidence type="ECO:0000313" key="7">
    <source>
        <dbReference type="EMBL" id="TRW28024.1"/>
    </source>
</evidence>
<accession>A0A552VC09</accession>
<evidence type="ECO:0000313" key="8">
    <source>
        <dbReference type="Proteomes" id="UP000319424"/>
    </source>
</evidence>
<dbReference type="InterPro" id="IPR045455">
    <property type="entry name" value="NrS-1_pol-like_helicase"/>
</dbReference>
<protein>
    <submittedName>
        <fullName evidence="7">Nucleoside triphosphatase</fullName>
    </submittedName>
</protein>
<dbReference type="PROSITE" id="PS51206">
    <property type="entry name" value="SF3_HELICASE_1"/>
    <property type="match status" value="1"/>
</dbReference>
<dbReference type="PANTHER" id="PTHR35372">
    <property type="entry name" value="ATP BINDING PROTEIN-RELATED"/>
    <property type="match status" value="1"/>
</dbReference>
<feature type="domain" description="SF3 helicase" evidence="6">
    <location>
        <begin position="227"/>
        <end position="383"/>
    </location>
</feature>
<evidence type="ECO:0000256" key="2">
    <source>
        <dbReference type="ARBA" id="ARBA00022801"/>
    </source>
</evidence>
<dbReference type="OrthoDB" id="9763644at2"/>
<proteinExistence type="predicted"/>
<evidence type="ECO:0000256" key="5">
    <source>
        <dbReference type="SAM" id="MobiDB-lite"/>
    </source>
</evidence>
<dbReference type="AlphaFoldDB" id="A0A552VC09"/>
<keyword evidence="2" id="KW-0378">Hydrolase</keyword>